<dbReference type="Gene3D" id="3.40.50.300">
    <property type="entry name" value="P-loop containing nucleotide triphosphate hydrolases"/>
    <property type="match status" value="1"/>
</dbReference>
<feature type="non-terminal residue" evidence="1">
    <location>
        <position position="1"/>
    </location>
</feature>
<evidence type="ECO:0000313" key="2">
    <source>
        <dbReference type="Proteomes" id="UP000054217"/>
    </source>
</evidence>
<evidence type="ECO:0000313" key="1">
    <source>
        <dbReference type="EMBL" id="KIO06695.1"/>
    </source>
</evidence>
<reference evidence="2" key="2">
    <citation type="submission" date="2015-01" db="EMBL/GenBank/DDBJ databases">
        <title>Evolutionary Origins and Diversification of the Mycorrhizal Mutualists.</title>
        <authorList>
            <consortium name="DOE Joint Genome Institute"/>
            <consortium name="Mycorrhizal Genomics Consortium"/>
            <person name="Kohler A."/>
            <person name="Kuo A."/>
            <person name="Nagy L.G."/>
            <person name="Floudas D."/>
            <person name="Copeland A."/>
            <person name="Barry K.W."/>
            <person name="Cichocki N."/>
            <person name="Veneault-Fourrey C."/>
            <person name="LaButti K."/>
            <person name="Lindquist E.A."/>
            <person name="Lipzen A."/>
            <person name="Lundell T."/>
            <person name="Morin E."/>
            <person name="Murat C."/>
            <person name="Riley R."/>
            <person name="Ohm R."/>
            <person name="Sun H."/>
            <person name="Tunlid A."/>
            <person name="Henrissat B."/>
            <person name="Grigoriev I.V."/>
            <person name="Hibbett D.S."/>
            <person name="Martin F."/>
        </authorList>
    </citation>
    <scope>NUCLEOTIDE SEQUENCE [LARGE SCALE GENOMIC DNA]</scope>
    <source>
        <strain evidence="2">Marx 270</strain>
    </source>
</reference>
<dbReference type="InterPro" id="IPR051055">
    <property type="entry name" value="PIF1_helicase"/>
</dbReference>
<accession>A0A0C3P0R3</accession>
<reference evidence="1 2" key="1">
    <citation type="submission" date="2014-04" db="EMBL/GenBank/DDBJ databases">
        <authorList>
            <consortium name="DOE Joint Genome Institute"/>
            <person name="Kuo A."/>
            <person name="Kohler A."/>
            <person name="Costa M.D."/>
            <person name="Nagy L.G."/>
            <person name="Floudas D."/>
            <person name="Copeland A."/>
            <person name="Barry K.W."/>
            <person name="Cichocki N."/>
            <person name="Veneault-Fourrey C."/>
            <person name="LaButti K."/>
            <person name="Lindquist E.A."/>
            <person name="Lipzen A."/>
            <person name="Lundell T."/>
            <person name="Morin E."/>
            <person name="Murat C."/>
            <person name="Sun H."/>
            <person name="Tunlid A."/>
            <person name="Henrissat B."/>
            <person name="Grigoriev I.V."/>
            <person name="Hibbett D.S."/>
            <person name="Martin F."/>
            <person name="Nordberg H.P."/>
            <person name="Cantor M.N."/>
            <person name="Hua S.X."/>
        </authorList>
    </citation>
    <scope>NUCLEOTIDE SEQUENCE [LARGE SCALE GENOMIC DNA]</scope>
    <source>
        <strain evidence="1 2">Marx 270</strain>
    </source>
</reference>
<dbReference type="EMBL" id="KN831962">
    <property type="protein sequence ID" value="KIO06695.1"/>
    <property type="molecule type" value="Genomic_DNA"/>
</dbReference>
<dbReference type="OrthoDB" id="432234at2759"/>
<dbReference type="AlphaFoldDB" id="A0A0C3P0R3"/>
<dbReference type="PANTHER" id="PTHR47642">
    <property type="entry name" value="ATP-DEPENDENT DNA HELICASE"/>
    <property type="match status" value="1"/>
</dbReference>
<feature type="non-terminal residue" evidence="1">
    <location>
        <position position="424"/>
    </location>
</feature>
<dbReference type="PANTHER" id="PTHR47642:SF5">
    <property type="entry name" value="ATP-DEPENDENT DNA HELICASE"/>
    <property type="match status" value="1"/>
</dbReference>
<sequence>IMRSPHHNTLPNFIGQYFPSCDDEDQQSFYYASMLMLLKPWRNLQIDLKDPSETWEEAFNAFCSTASPRDHCIISNIQYFHKCEAAAQCEGLKLTTMQVSKLRGLTSEELELNEDVSCPSSDKKFTEEGLAVLVTSQKPWWEELHTHLAVEVARAGGIFNSKWGACLTDLRIGTDDSTWRGMAPDIEKLLAWKQQMEQDVQRQNSVFSVTTVQDHSDDCNTASVTCNDGTGLAGVTYHDPEDSIAAEVSLPPIDLSMLKADQYRAYNIITRHLDRTLSGYDVPPLRMLILGEGGTGKSKVIQTIMEYFAHRGVVHILLKAASIVNGKTTHTIAMVSAGKDMTLSDESKAKLQQFWQHISYLIIDELSMLAKKFLAILLHNISTAKMSQLRRAIYMEFMMVVILKEQMHVTDPVWHDFLEHLRYG</sequence>
<dbReference type="Pfam" id="PF13245">
    <property type="entry name" value="AAA_19"/>
    <property type="match status" value="1"/>
</dbReference>
<name>A0A0C3P0R3_PISTI</name>
<proteinExistence type="predicted"/>
<dbReference type="Proteomes" id="UP000054217">
    <property type="component" value="Unassembled WGS sequence"/>
</dbReference>
<keyword evidence="2" id="KW-1185">Reference proteome</keyword>
<protein>
    <submittedName>
        <fullName evidence="1">Uncharacterized protein</fullName>
    </submittedName>
</protein>
<organism evidence="1 2">
    <name type="scientific">Pisolithus tinctorius Marx 270</name>
    <dbReference type="NCBI Taxonomy" id="870435"/>
    <lineage>
        <taxon>Eukaryota</taxon>
        <taxon>Fungi</taxon>
        <taxon>Dikarya</taxon>
        <taxon>Basidiomycota</taxon>
        <taxon>Agaricomycotina</taxon>
        <taxon>Agaricomycetes</taxon>
        <taxon>Agaricomycetidae</taxon>
        <taxon>Boletales</taxon>
        <taxon>Sclerodermatineae</taxon>
        <taxon>Pisolithaceae</taxon>
        <taxon>Pisolithus</taxon>
    </lineage>
</organism>
<dbReference type="SUPFAM" id="SSF52540">
    <property type="entry name" value="P-loop containing nucleoside triphosphate hydrolases"/>
    <property type="match status" value="1"/>
</dbReference>
<dbReference type="HOGENOM" id="CLU_043109_0_0_1"/>
<dbReference type="STRING" id="870435.A0A0C3P0R3"/>
<dbReference type="InParanoid" id="A0A0C3P0R3"/>
<gene>
    <name evidence="1" type="ORF">M404DRAFT_44380</name>
</gene>
<dbReference type="InterPro" id="IPR027417">
    <property type="entry name" value="P-loop_NTPase"/>
</dbReference>